<dbReference type="Proteomes" id="UP000503444">
    <property type="component" value="Segment"/>
</dbReference>
<dbReference type="EMBL" id="MN908688">
    <property type="protein sequence ID" value="QIG58384.1"/>
    <property type="molecule type" value="Genomic_DNA"/>
</dbReference>
<gene>
    <name evidence="1" type="primary">6</name>
    <name evidence="1" type="ORF">SEA_CORNIE_6</name>
</gene>
<dbReference type="RefSeq" id="YP_009856192.1">
    <property type="nucleotide sequence ID" value="NC_048850.1"/>
</dbReference>
<evidence type="ECO:0000313" key="2">
    <source>
        <dbReference type="Proteomes" id="UP000503444"/>
    </source>
</evidence>
<protein>
    <submittedName>
        <fullName evidence="1">Major capsid protein</fullName>
    </submittedName>
</protein>
<dbReference type="KEGG" id="vg:55626935"/>
<sequence>MAIVFDGPISPDALTTFVRNVPVDSRLLLTNLFPTRFVDSNRIDWAEFVKTNRTAQYRSFDGTIHVSARDAGSGKYVELAPFSDSLNKGEYERIAEEISRLGGTNRDAQVRAAYNDAERLVGTMNNRRELAWGDVLGDGKLTINEGGLQSEADYGVPADQVTSPAGADWNDTTNAVPLTDLDAWQEIRIANGNGRAGQMILSRRMQGFLRRNKEVINAVYGSTAGRTSVTLQELNTLLSSEDLPTIAFTYDTQLNVEGANTPVLEPEKVFLLPDNIADLGFFAFGVSATALEIVRSNQAEMTFGEASGVVGVVEKVGPPYREFTFVDAVGMPILTNAGLLTIAEVIPEGS</sequence>
<evidence type="ECO:0000313" key="1">
    <source>
        <dbReference type="EMBL" id="QIG58384.1"/>
    </source>
</evidence>
<name>A0A6G6XK42_9CAUD</name>
<proteinExistence type="predicted"/>
<keyword evidence="2" id="KW-1185">Reference proteome</keyword>
<dbReference type="GeneID" id="55626935"/>
<accession>A0A6G6XK42</accession>
<reference evidence="1 2" key="1">
    <citation type="submission" date="2020-01" db="EMBL/GenBank/DDBJ databases">
        <authorList>
            <person name="McLean J."/>
            <person name="Elizabeth H."/>
            <person name="Mathew S."/>
            <person name="Zack K.M."/>
            <person name="Garlena R.A."/>
            <person name="Russell D.A."/>
            <person name="Pope W.H."/>
            <person name="Jacobs-Sera D."/>
            <person name="Hatfull G.F."/>
        </authorList>
    </citation>
    <scope>NUCLEOTIDE SEQUENCE [LARGE SCALE GENOMIC DNA]</scope>
</reference>
<dbReference type="Gene3D" id="3.90.1690.10">
    <property type="entry name" value="phage-related protein like domain"/>
    <property type="match status" value="1"/>
</dbReference>
<dbReference type="InterPro" id="IPR053738">
    <property type="entry name" value="Lambda_capsid_assembly"/>
</dbReference>
<organism evidence="1 2">
    <name type="scientific">Mycobacterium phage Cornie</name>
    <dbReference type="NCBI Taxonomy" id="2704043"/>
    <lineage>
        <taxon>Viruses</taxon>
        <taxon>Duplodnaviria</taxon>
        <taxon>Heunggongvirae</taxon>
        <taxon>Uroviricota</taxon>
        <taxon>Caudoviricetes</taxon>
        <taxon>Gracegardnervirinae</taxon>
        <taxon>Cornievirus</taxon>
        <taxon>Cornievirus cornie</taxon>
        <taxon>Mycobacterium virus Cornie</taxon>
    </lineage>
</organism>